<proteinExistence type="predicted"/>
<evidence type="ECO:0000256" key="1">
    <source>
        <dbReference type="SAM" id="MobiDB-lite"/>
    </source>
</evidence>
<keyword evidence="4" id="KW-1185">Reference proteome</keyword>
<gene>
    <name evidence="3" type="ORF">SAMN05443245_0882</name>
</gene>
<protein>
    <recommendedName>
        <fullName evidence="5">DUF4148 domain-containing protein</fullName>
    </recommendedName>
</protein>
<organism evidence="3 4">
    <name type="scientific">Paraburkholderia fungorum</name>
    <dbReference type="NCBI Taxonomy" id="134537"/>
    <lineage>
        <taxon>Bacteria</taxon>
        <taxon>Pseudomonadati</taxon>
        <taxon>Pseudomonadota</taxon>
        <taxon>Betaproteobacteria</taxon>
        <taxon>Burkholderiales</taxon>
        <taxon>Burkholderiaceae</taxon>
        <taxon>Paraburkholderia</taxon>
    </lineage>
</organism>
<feature type="region of interest" description="Disordered" evidence="1">
    <location>
        <begin position="96"/>
        <end position="165"/>
    </location>
</feature>
<feature type="chain" id="PRO_5010172458" description="DUF4148 domain-containing protein" evidence="2">
    <location>
        <begin position="29"/>
        <end position="165"/>
    </location>
</feature>
<dbReference type="EMBL" id="FNKP01000001">
    <property type="protein sequence ID" value="SDQ31673.1"/>
    <property type="molecule type" value="Genomic_DNA"/>
</dbReference>
<evidence type="ECO:0008006" key="5">
    <source>
        <dbReference type="Google" id="ProtNLM"/>
    </source>
</evidence>
<sequence>MNHSIRHTASSICVVIATCAACATPALAQNAAPAVAPAANDNGVAMQAPADRLAKNRVKEQSLLGAPRDYGDGDTPQLSLGDAQRTAIPDQQRMTMNGDGQAAQAARPAVGKGQRKAPGAANGAMRVAGQPGRPNAADGLTPEGAARNAYADPYASKRTVYRSPW</sequence>
<dbReference type="OrthoDB" id="9029221at2"/>
<name>A0A1H0ZWA2_9BURK</name>
<feature type="signal peptide" evidence="2">
    <location>
        <begin position="1"/>
        <end position="28"/>
    </location>
</feature>
<dbReference type="AlphaFoldDB" id="A0A1H0ZWA2"/>
<dbReference type="Proteomes" id="UP000183487">
    <property type="component" value="Unassembled WGS sequence"/>
</dbReference>
<accession>A0A1H0ZWA2</accession>
<dbReference type="RefSeq" id="WP_074763177.1">
    <property type="nucleotide sequence ID" value="NZ_FNKP01000001.1"/>
</dbReference>
<evidence type="ECO:0000256" key="2">
    <source>
        <dbReference type="SAM" id="SignalP"/>
    </source>
</evidence>
<reference evidence="4" key="1">
    <citation type="submission" date="2016-10" db="EMBL/GenBank/DDBJ databases">
        <authorList>
            <person name="Varghese N."/>
        </authorList>
    </citation>
    <scope>NUCLEOTIDE SEQUENCE [LARGE SCALE GENOMIC DNA]</scope>
    <source>
        <strain evidence="4">GAS106B</strain>
    </source>
</reference>
<evidence type="ECO:0000313" key="3">
    <source>
        <dbReference type="EMBL" id="SDQ31673.1"/>
    </source>
</evidence>
<keyword evidence="2" id="KW-0732">Signal</keyword>
<evidence type="ECO:0000313" key="4">
    <source>
        <dbReference type="Proteomes" id="UP000183487"/>
    </source>
</evidence>